<dbReference type="RefSeq" id="WP_081797487.1">
    <property type="nucleotide sequence ID" value="NZ_BAND01000031.1"/>
</dbReference>
<dbReference type="OrthoDB" id="9794206at2"/>
<dbReference type="AlphaFoldDB" id="A0A023D340"/>
<dbReference type="InterPro" id="IPR007833">
    <property type="entry name" value="Capsule_polysaccharide_synth"/>
</dbReference>
<protein>
    <submittedName>
        <fullName evidence="1">Capsule polysaccharide export protein</fullName>
    </submittedName>
</protein>
<gene>
    <name evidence="1" type="ORF">Amme_031_019</name>
</gene>
<name>A0A023D340_ACIMT</name>
<dbReference type="GO" id="GO:0015774">
    <property type="term" value="P:polysaccharide transport"/>
    <property type="evidence" value="ECO:0007669"/>
    <property type="project" value="InterPro"/>
</dbReference>
<comment type="caution">
    <text evidence="1">The sequence shown here is derived from an EMBL/GenBank/DDBJ whole genome shotgun (WGS) entry which is preliminary data.</text>
</comment>
<reference evidence="1 2" key="2">
    <citation type="journal article" date="2014" name="FEMS Microbiol. Lett.">
        <title>Draft genomic DNA sequence of the facultatively methylotrophic bacterium Acidomonas methanolica type strain MB58.</title>
        <authorList>
            <person name="Higashiura N."/>
            <person name="Hadano H."/>
            <person name="Hirakawa H."/>
            <person name="Matsutani M."/>
            <person name="Takabe S."/>
            <person name="Matsushita K."/>
            <person name="Azuma Y."/>
        </authorList>
    </citation>
    <scope>NUCLEOTIDE SEQUENCE [LARGE SCALE GENOMIC DNA]</scope>
    <source>
        <strain evidence="1 2">MB58</strain>
    </source>
</reference>
<dbReference type="EMBL" id="BAND01000031">
    <property type="protein sequence ID" value="GAJ28557.1"/>
    <property type="molecule type" value="Genomic_DNA"/>
</dbReference>
<dbReference type="Proteomes" id="UP000019760">
    <property type="component" value="Unassembled WGS sequence"/>
</dbReference>
<evidence type="ECO:0000313" key="2">
    <source>
        <dbReference type="Proteomes" id="UP000019760"/>
    </source>
</evidence>
<dbReference type="Pfam" id="PF05159">
    <property type="entry name" value="Capsule_synth"/>
    <property type="match status" value="1"/>
</dbReference>
<keyword evidence="2" id="KW-1185">Reference proteome</keyword>
<reference evidence="2" key="1">
    <citation type="journal article" date="2014" name="FEMS Microbiol. Lett.">
        <title>Draft Genomic DNA Sequence of the Facultatively Methylotrophic Bacterium Acidomonas methanolica type strain MB58.</title>
        <authorList>
            <person name="Higashiura N."/>
            <person name="Hadano H."/>
            <person name="Hirakawa H."/>
            <person name="Matsutani M."/>
            <person name="Takabe S."/>
            <person name="Matsushita K."/>
            <person name="Azuma Y."/>
        </authorList>
    </citation>
    <scope>NUCLEOTIDE SEQUENCE [LARGE SCALE GENOMIC DNA]</scope>
    <source>
        <strain evidence="2">MB58</strain>
    </source>
</reference>
<sequence>MQQILPAETTSPVAEHLPQLPIRNFLFLQGLMGPFFERVGARLRRDGYGVYKVNFNGGDWWYWAHPGAINYRGDARQWPATLRRIIASRKITDVLLFGDCRPLHRTALEICKELHLPVHVFEEGYLRPDWVTLELGGVNGHSTLPRDPDYYLRTAAMLPPAGKHFPVPSSFRRRAFEGVIYNAADLLSRGIYFNNWTTHRPWHPVREGIGWLRKIGRGKGARSRSTALEAKLKTLDGRYVLFPLQLDADAQVRMHSDFADIAEAITTVISSFAAHAPVDLRLVIKEHPLDNGVKDWKGLVAEISARCGVAGRVDYMEAGDIAAVVCQARGIVTINSTTGTLSVACGVPTITLGRAVYNIDGITHQGSLDTFWTAPTPPDPAVFGAFQRVLVHSCLVPGGFFSDEALETLVSAAIERLERHAPIAHRARTAPSSASSHG</sequence>
<proteinExistence type="predicted"/>
<accession>A0A023D340</accession>
<dbReference type="GO" id="GO:0000271">
    <property type="term" value="P:polysaccharide biosynthetic process"/>
    <property type="evidence" value="ECO:0007669"/>
    <property type="project" value="InterPro"/>
</dbReference>
<organism evidence="1 2">
    <name type="scientific">Acidomonas methanolica NBRC 104435</name>
    <dbReference type="NCBI Taxonomy" id="1231351"/>
    <lineage>
        <taxon>Bacteria</taxon>
        <taxon>Pseudomonadati</taxon>
        <taxon>Pseudomonadota</taxon>
        <taxon>Alphaproteobacteria</taxon>
        <taxon>Acetobacterales</taxon>
        <taxon>Acetobacteraceae</taxon>
        <taxon>Acidomonas</taxon>
    </lineage>
</organism>
<dbReference type="CDD" id="cd16441">
    <property type="entry name" value="beta_Kdo_transferase_KpsS"/>
    <property type="match status" value="1"/>
</dbReference>
<evidence type="ECO:0000313" key="1">
    <source>
        <dbReference type="EMBL" id="GAJ28557.1"/>
    </source>
</evidence>